<protein>
    <submittedName>
        <fullName evidence="2">Outer membrane protein assembly factor BamC</fullName>
    </submittedName>
</protein>
<evidence type="ECO:0000313" key="3">
    <source>
        <dbReference type="Proteomes" id="UP001298424"/>
    </source>
</evidence>
<dbReference type="PROSITE" id="PS51257">
    <property type="entry name" value="PROKAR_LIPOPROTEIN"/>
    <property type="match status" value="1"/>
</dbReference>
<dbReference type="Pfam" id="PF06804">
    <property type="entry name" value="Lipoprotein_18"/>
    <property type="match status" value="1"/>
</dbReference>
<comment type="caution">
    <text evidence="2">The sequence shown here is derived from an EMBL/GenBank/DDBJ whole genome shotgun (WGS) entry which is preliminary data.</text>
</comment>
<evidence type="ECO:0000256" key="1">
    <source>
        <dbReference type="SAM" id="SignalP"/>
    </source>
</evidence>
<feature type="chain" id="PRO_5045525553" evidence="1">
    <location>
        <begin position="25"/>
        <end position="370"/>
    </location>
</feature>
<keyword evidence="1" id="KW-0732">Signal</keyword>
<proteinExistence type="predicted"/>
<sequence length="370" mass="41333">MNYTKITALALAVLALGACSSKKANDKLDYQSTNKKIVSLEIPPDLNDPRNGDLYSLPAGVRANPDALSEAAPSGSRVLTKVENARIERRGNQRWLAVKGKTAAQIWPLLRAFWQESGFTIYSEEPKAGLMETDWAENRAKLPNQGLRKLFDKIGLGNSYTTSERDKFLIRIEHNENGGLDIFFTHKGLEEVYTDRKKEQTVWQPRASDPNLEAALLARFMQYLGVDEATVAQQLSAQKQTQQGSQFAKREGNTVLVYGSAERNVNRIASALDRVGLTVQQFVSERGMFVVRPAPAESQTVQAKPGLLSRVFGFGKNKQQEKPAEQAPQMFVALEDAGNGQRIHLLDQFGKPYTGPEAEKWLNDLYRELY</sequence>
<name>A0ABS9NPN6_9NEIS</name>
<dbReference type="InterPro" id="IPR010653">
    <property type="entry name" value="NlpB/DapX"/>
</dbReference>
<keyword evidence="3" id="KW-1185">Reference proteome</keyword>
<accession>A0ABS9NPN6</accession>
<gene>
    <name evidence="2" type="primary">bamC</name>
    <name evidence="2" type="ORF">MB824_09660</name>
</gene>
<feature type="signal peptide" evidence="1">
    <location>
        <begin position="1"/>
        <end position="24"/>
    </location>
</feature>
<dbReference type="Proteomes" id="UP001298424">
    <property type="component" value="Unassembled WGS sequence"/>
</dbReference>
<dbReference type="Gene3D" id="3.30.310.170">
    <property type="entry name" value="Outer membrane protein assembly factor BamC"/>
    <property type="match status" value="1"/>
</dbReference>
<dbReference type="RefSeq" id="WP_238748300.1">
    <property type="nucleotide sequence ID" value="NZ_JAKOOW010000035.1"/>
</dbReference>
<evidence type="ECO:0000313" key="2">
    <source>
        <dbReference type="EMBL" id="MCG6504762.1"/>
    </source>
</evidence>
<dbReference type="EMBL" id="JAKOOW010000035">
    <property type="protein sequence ID" value="MCG6504762.1"/>
    <property type="molecule type" value="Genomic_DNA"/>
</dbReference>
<reference evidence="2 3" key="1">
    <citation type="submission" date="2022-02" db="EMBL/GenBank/DDBJ databases">
        <title>Genome sequence data of Kingella unionensis sp. nov. strain CICC 24913 (CCUG 75125).</title>
        <authorList>
            <person name="Xiao M."/>
        </authorList>
    </citation>
    <scope>NUCLEOTIDE SEQUENCE [LARGE SCALE GENOMIC DNA]</scope>
    <source>
        <strain evidence="2 3">CICC 24913</strain>
    </source>
</reference>
<organism evidence="2 3">
    <name type="scientific">Kingella pumchi</name>
    <dbReference type="NCBI Taxonomy" id="2779506"/>
    <lineage>
        <taxon>Bacteria</taxon>
        <taxon>Pseudomonadati</taxon>
        <taxon>Pseudomonadota</taxon>
        <taxon>Betaproteobacteria</taxon>
        <taxon>Neisseriales</taxon>
        <taxon>Neisseriaceae</taxon>
        <taxon>Kingella</taxon>
    </lineage>
</organism>
<dbReference type="InterPro" id="IPR042268">
    <property type="entry name" value="BamC_C"/>
</dbReference>